<evidence type="ECO:0000313" key="1">
    <source>
        <dbReference type="EMBL" id="MFD1885506.1"/>
    </source>
</evidence>
<sequence>MGNTISLSGQLQHIVKPLHMSNGMTSVFLEVLVLSGSILAQTNREKELVIWLAQHDQAILGIGTVGFEIDEMAWTVDDFEAEKHFMLRIICSAIEGLGWERLDYKPNQEQVASCLKTFADMISVFEQKYVQMDNYLEWSKVEENEQYPTISVGYPQCEIHGIYLFCFGCMICNS</sequence>
<gene>
    <name evidence="1" type="ORF">ACFSC9_08190</name>
</gene>
<dbReference type="RefSeq" id="WP_347325775.1">
    <property type="nucleotide sequence ID" value="NZ_JBCGUH010000007.1"/>
</dbReference>
<keyword evidence="2" id="KW-1185">Reference proteome</keyword>
<comment type="caution">
    <text evidence="1">The sequence shown here is derived from an EMBL/GenBank/DDBJ whole genome shotgun (WGS) entry which is preliminary data.</text>
</comment>
<dbReference type="Proteomes" id="UP001597233">
    <property type="component" value="Unassembled WGS sequence"/>
</dbReference>
<protein>
    <submittedName>
        <fullName evidence="1">Uncharacterized protein</fullName>
    </submittedName>
</protein>
<dbReference type="EMBL" id="JBHUEH010000011">
    <property type="protein sequence ID" value="MFD1885506.1"/>
    <property type="molecule type" value="Genomic_DNA"/>
</dbReference>
<accession>A0ABW4RGS8</accession>
<proteinExistence type="predicted"/>
<evidence type="ECO:0000313" key="2">
    <source>
        <dbReference type="Proteomes" id="UP001597233"/>
    </source>
</evidence>
<organism evidence="1 2">
    <name type="scientific">Paenibacillus wenxiniae</name>
    <dbReference type="NCBI Taxonomy" id="1636843"/>
    <lineage>
        <taxon>Bacteria</taxon>
        <taxon>Bacillati</taxon>
        <taxon>Bacillota</taxon>
        <taxon>Bacilli</taxon>
        <taxon>Bacillales</taxon>
        <taxon>Paenibacillaceae</taxon>
        <taxon>Paenibacillus</taxon>
    </lineage>
</organism>
<name>A0ABW4RGS8_9BACL</name>
<reference evidence="2" key="1">
    <citation type="journal article" date="2019" name="Int. J. Syst. Evol. Microbiol.">
        <title>The Global Catalogue of Microorganisms (GCM) 10K type strain sequencing project: providing services to taxonomists for standard genome sequencing and annotation.</title>
        <authorList>
            <consortium name="The Broad Institute Genomics Platform"/>
            <consortium name="The Broad Institute Genome Sequencing Center for Infectious Disease"/>
            <person name="Wu L."/>
            <person name="Ma J."/>
        </authorList>
    </citation>
    <scope>NUCLEOTIDE SEQUENCE [LARGE SCALE GENOMIC DNA]</scope>
    <source>
        <strain evidence="2">CCUG 54950</strain>
    </source>
</reference>